<dbReference type="Pfam" id="PF13377">
    <property type="entry name" value="Peripla_BP_3"/>
    <property type="match status" value="1"/>
</dbReference>
<proteinExistence type="predicted"/>
<dbReference type="PANTHER" id="PTHR30146:SF148">
    <property type="entry name" value="HTH-TYPE TRANSCRIPTIONAL REPRESSOR PURR-RELATED"/>
    <property type="match status" value="1"/>
</dbReference>
<evidence type="ECO:0000256" key="1">
    <source>
        <dbReference type="ARBA" id="ARBA00022491"/>
    </source>
</evidence>
<evidence type="ECO:0000256" key="3">
    <source>
        <dbReference type="ARBA" id="ARBA00023125"/>
    </source>
</evidence>
<dbReference type="PANTHER" id="PTHR30146">
    <property type="entry name" value="LACI-RELATED TRANSCRIPTIONAL REPRESSOR"/>
    <property type="match status" value="1"/>
</dbReference>
<evidence type="ECO:0000256" key="2">
    <source>
        <dbReference type="ARBA" id="ARBA00023015"/>
    </source>
</evidence>
<keyword evidence="4" id="KW-0804">Transcription</keyword>
<feature type="domain" description="HTH lacI-type" evidence="5">
    <location>
        <begin position="1"/>
        <end position="55"/>
    </location>
</feature>
<dbReference type="InterPro" id="IPR046335">
    <property type="entry name" value="LacI/GalR-like_sensor"/>
</dbReference>
<dbReference type="InterPro" id="IPR010982">
    <property type="entry name" value="Lambda_DNA-bd_dom_sf"/>
</dbReference>
<keyword evidence="1" id="KW-0678">Repressor</keyword>
<dbReference type="CDD" id="cd06267">
    <property type="entry name" value="PBP1_LacI_sugar_binding-like"/>
    <property type="match status" value="1"/>
</dbReference>
<dbReference type="Gene3D" id="3.40.50.2300">
    <property type="match status" value="2"/>
</dbReference>
<keyword evidence="3" id="KW-0238">DNA-binding</keyword>
<name>A0A1M5TV82_9BACT</name>
<dbReference type="EMBL" id="FQXN01000006">
    <property type="protein sequence ID" value="SHH54687.1"/>
    <property type="molecule type" value="Genomic_DNA"/>
</dbReference>
<evidence type="ECO:0000259" key="5">
    <source>
        <dbReference type="PROSITE" id="PS50932"/>
    </source>
</evidence>
<accession>A0A1M5TV82</accession>
<protein>
    <submittedName>
        <fullName evidence="6">Transcriptional regulator, LacI family</fullName>
    </submittedName>
</protein>
<dbReference type="AlphaFoldDB" id="A0A1M5TV82"/>
<dbReference type="GO" id="GO:0003700">
    <property type="term" value="F:DNA-binding transcription factor activity"/>
    <property type="evidence" value="ECO:0007669"/>
    <property type="project" value="TreeGrafter"/>
</dbReference>
<dbReference type="OrthoDB" id="47944at2"/>
<dbReference type="SMART" id="SM00354">
    <property type="entry name" value="HTH_LACI"/>
    <property type="match status" value="1"/>
</dbReference>
<dbReference type="Gene3D" id="1.10.260.40">
    <property type="entry name" value="lambda repressor-like DNA-binding domains"/>
    <property type="match status" value="1"/>
</dbReference>
<reference evidence="7" key="1">
    <citation type="submission" date="2016-11" db="EMBL/GenBank/DDBJ databases">
        <authorList>
            <person name="Varghese N."/>
            <person name="Submissions S."/>
        </authorList>
    </citation>
    <scope>NUCLEOTIDE SEQUENCE [LARGE SCALE GENOMIC DNA]</scope>
    <source>
        <strain evidence="7">DSM 15807</strain>
    </source>
</reference>
<evidence type="ECO:0000313" key="6">
    <source>
        <dbReference type="EMBL" id="SHH54687.1"/>
    </source>
</evidence>
<dbReference type="InterPro" id="IPR000843">
    <property type="entry name" value="HTH_LacI"/>
</dbReference>
<sequence>MSITKIAKDLGVHPSTVSRALSGKSGVSDKLRKKIIEYAEQIGFYPDARASSLRRKGKTGTLGIVVPDVGNPFYAEAIKSMEDVFYSHNFNFFLCVSDENPDKENFHLKNLISHRVDGIIAAPTLDKKTETFYKKIAELKKPIVFFDRYIPSLDIPYVVTNNKNGIIKLLKYLLKLGHKTLGIVSLSPESITGKIRLESALEFSKKFEIEIKPNWIQGFDSTQESGYLSMKKILQLKNKPSAVLILNDLTTLGALKAIKEMKVKIPNDISIVSFDDTFWNQIFDPPITCVKQEPKEMGILAAKMLINLLNHKNNLNKRIYLETKLIIRNSVKKLL</sequence>
<organism evidence="6 7">
    <name type="scientific">Thermosipho atlanticus DSM 15807</name>
    <dbReference type="NCBI Taxonomy" id="1123380"/>
    <lineage>
        <taxon>Bacteria</taxon>
        <taxon>Thermotogati</taxon>
        <taxon>Thermotogota</taxon>
        <taxon>Thermotogae</taxon>
        <taxon>Thermotogales</taxon>
        <taxon>Fervidobacteriaceae</taxon>
        <taxon>Thermosipho</taxon>
    </lineage>
</organism>
<evidence type="ECO:0000256" key="4">
    <source>
        <dbReference type="ARBA" id="ARBA00023163"/>
    </source>
</evidence>
<dbReference type="GO" id="GO:0000976">
    <property type="term" value="F:transcription cis-regulatory region binding"/>
    <property type="evidence" value="ECO:0007669"/>
    <property type="project" value="TreeGrafter"/>
</dbReference>
<dbReference type="RefSeq" id="WP_159429140.1">
    <property type="nucleotide sequence ID" value="NZ_FQXN01000006.1"/>
</dbReference>
<dbReference type="PROSITE" id="PS50932">
    <property type="entry name" value="HTH_LACI_2"/>
    <property type="match status" value="1"/>
</dbReference>
<dbReference type="SUPFAM" id="SSF53822">
    <property type="entry name" value="Periplasmic binding protein-like I"/>
    <property type="match status" value="1"/>
</dbReference>
<dbReference type="Pfam" id="PF00356">
    <property type="entry name" value="LacI"/>
    <property type="match status" value="1"/>
</dbReference>
<dbReference type="CDD" id="cd01392">
    <property type="entry name" value="HTH_LacI"/>
    <property type="match status" value="1"/>
</dbReference>
<dbReference type="STRING" id="1123380.SAMN02745199_1497"/>
<keyword evidence="7" id="KW-1185">Reference proteome</keyword>
<keyword evidence="2" id="KW-0805">Transcription regulation</keyword>
<evidence type="ECO:0000313" key="7">
    <source>
        <dbReference type="Proteomes" id="UP000242592"/>
    </source>
</evidence>
<gene>
    <name evidence="6" type="ORF">SAMN02745199_1497</name>
</gene>
<dbReference type="Proteomes" id="UP000242592">
    <property type="component" value="Unassembled WGS sequence"/>
</dbReference>
<dbReference type="SUPFAM" id="SSF47413">
    <property type="entry name" value="lambda repressor-like DNA-binding domains"/>
    <property type="match status" value="1"/>
</dbReference>
<dbReference type="InterPro" id="IPR028082">
    <property type="entry name" value="Peripla_BP_I"/>
</dbReference>